<evidence type="ECO:0000313" key="4">
    <source>
        <dbReference type="Proteomes" id="UP000531659"/>
    </source>
</evidence>
<dbReference type="RefSeq" id="WP_171297255.1">
    <property type="nucleotide sequence ID" value="NZ_CP087098.1"/>
</dbReference>
<evidence type="ECO:0000313" key="3">
    <source>
        <dbReference type="EMBL" id="NNU76577.1"/>
    </source>
</evidence>
<dbReference type="PROSITE" id="PS52050">
    <property type="entry name" value="WYL"/>
    <property type="match status" value="1"/>
</dbReference>
<dbReference type="InterPro" id="IPR057727">
    <property type="entry name" value="WCX_dom"/>
</dbReference>
<dbReference type="PANTHER" id="PTHR34580">
    <property type="match status" value="1"/>
</dbReference>
<feature type="domain" description="WYL" evidence="1">
    <location>
        <begin position="152"/>
        <end position="216"/>
    </location>
</feature>
<dbReference type="Proteomes" id="UP000531659">
    <property type="component" value="Unassembled WGS sequence"/>
</dbReference>
<dbReference type="Pfam" id="PF13280">
    <property type="entry name" value="WYL"/>
    <property type="match status" value="1"/>
</dbReference>
<feature type="domain" description="WCX" evidence="2">
    <location>
        <begin position="249"/>
        <end position="321"/>
    </location>
</feature>
<dbReference type="AlphaFoldDB" id="A0A7Y3SWQ4"/>
<dbReference type="InterPro" id="IPR026881">
    <property type="entry name" value="WYL_dom"/>
</dbReference>
<organism evidence="3 4">
    <name type="scientific">Clostridium estertheticum</name>
    <dbReference type="NCBI Taxonomy" id="238834"/>
    <lineage>
        <taxon>Bacteria</taxon>
        <taxon>Bacillati</taxon>
        <taxon>Bacillota</taxon>
        <taxon>Clostridia</taxon>
        <taxon>Eubacteriales</taxon>
        <taxon>Clostridiaceae</taxon>
        <taxon>Clostridium</taxon>
    </lineage>
</organism>
<sequence>MLPCKDYSKSRKLLETFRLIKCKIATTPQEIADIFEILPDNIPNYVKELNEEWETDIIYDKSDKIYKINDEEGVNGDGILEDNKYVQPITADDVNLILVSLIQSQTFMETKMAIIKNSLLRLLPKNEARKLKDMLYFEKNPNIDHQYIEFNVKNLRSAIAEEKKVSFNYISAVGNHKNHIIIPYSFACELGKYYIIGYVESKDCLIHFRIDRILNVIILEEDGKRDIKFNVYDYLKRTWYMYGGDETIVRVKFDKCCYKVVTEKSLLEGSLIEENEDYFVYEFVCNGTYGIKLWIMGFGADAEVIEPVEFREEIIDSIRKMNKVYSI</sequence>
<evidence type="ECO:0000259" key="2">
    <source>
        <dbReference type="Pfam" id="PF25583"/>
    </source>
</evidence>
<proteinExistence type="predicted"/>
<dbReference type="Pfam" id="PF25583">
    <property type="entry name" value="WCX"/>
    <property type="match status" value="1"/>
</dbReference>
<dbReference type="EMBL" id="JABEYB010000008">
    <property type="protein sequence ID" value="NNU76577.1"/>
    <property type="molecule type" value="Genomic_DNA"/>
</dbReference>
<accession>A0A7Y3SWQ4</accession>
<dbReference type="InterPro" id="IPR051534">
    <property type="entry name" value="CBASS_pafABC_assoc_protein"/>
</dbReference>
<evidence type="ECO:0000259" key="1">
    <source>
        <dbReference type="Pfam" id="PF13280"/>
    </source>
</evidence>
<gene>
    <name evidence="3" type="ORF">HLQ16_11600</name>
</gene>
<protein>
    <submittedName>
        <fullName evidence="3">WYL domain-containing protein</fullName>
    </submittedName>
</protein>
<comment type="caution">
    <text evidence="3">The sequence shown here is derived from an EMBL/GenBank/DDBJ whole genome shotgun (WGS) entry which is preliminary data.</text>
</comment>
<dbReference type="PANTHER" id="PTHR34580:SF1">
    <property type="entry name" value="PROTEIN PAFC"/>
    <property type="match status" value="1"/>
</dbReference>
<reference evidence="3 4" key="1">
    <citation type="submission" date="2020-05" db="EMBL/GenBank/DDBJ databases">
        <title>Complete genome of Clostridium estertheticum subspecies estertheticum, isolated from Vacuum packed lamb meat from New Zealand imported to Switzerland.</title>
        <authorList>
            <person name="Wambui J."/>
            <person name="Stevens M.J.A."/>
            <person name="Stephan R."/>
        </authorList>
    </citation>
    <scope>NUCLEOTIDE SEQUENCE [LARGE SCALE GENOMIC DNA]</scope>
    <source>
        <strain evidence="3 4">CEST001</strain>
    </source>
</reference>
<name>A0A7Y3SWQ4_9CLOT</name>